<proteinExistence type="predicted"/>
<organism evidence="2 3">
    <name type="scientific">Steccherinum ochraceum</name>
    <dbReference type="NCBI Taxonomy" id="92696"/>
    <lineage>
        <taxon>Eukaryota</taxon>
        <taxon>Fungi</taxon>
        <taxon>Dikarya</taxon>
        <taxon>Basidiomycota</taxon>
        <taxon>Agaricomycotina</taxon>
        <taxon>Agaricomycetes</taxon>
        <taxon>Polyporales</taxon>
        <taxon>Steccherinaceae</taxon>
        <taxon>Steccherinum</taxon>
    </lineage>
</organism>
<sequence>MKQDDNFGPDLGPPPPPLYYNPEDTRCAYGHAIVRDVPLEDFVRRVYGFTVETIPRLHRGQNFLAIHGDDLHRYLLSAQSSDPDHLSSSPSSSVLLQSIFRTIVSQLDLSPEGLPNGDFHERTDVDEHDRKMPSLVFSSLATDPWDLIGTAVDVVKTGRIESVARGSRWLPALVVDRRVVKVGDAVIQPSFKYPHNEIEDVQYTVYTQATYPLTDLELVSATNISAMRHRSLRAFGTSITVDSTKVTAYYGDAFTLIKSTAFDFVERPDLLVLLIGAIYNASPAQLGFAHFVDFPRYKDVTCLNDLRIRLPCALNANGVANGPWYFDIHVTDLQELFTDDHPLGRTTAVVPLRLENRLDDYPNTTTAAKATDLVLKYSFQDRRWAPEDHTLRVILKKVSAWDPRASKYLPELVCSANASVLDVGLPSIWLGTTENYLHTDRRLSVMVVRAMHPLASLRDVAGFRKVYKDCVRAHKWVYTLAGILHRDFTINNMMYYVDGEEVFGVINDFDLSRSVDAINEEISLRRPSVGKVRPVVTTNVGAACYQSVEIAASPDPPVQEYRHDLESAFFALCWQVATHNPETMEYRDLEEWEHPDSVMAARIRAAFLRADSDTVVDDIMKDAHYLYKRSGIIDSWVKPLRHLFKRSAYQLAVQGAIEFKEDKKLTLKKLRARLFRTPMPQYANFMDAIGGEPTDM</sequence>
<dbReference type="AlphaFoldDB" id="A0A4V2MWA8"/>
<feature type="domain" description="Fungal-type protein kinase" evidence="1">
    <location>
        <begin position="454"/>
        <end position="576"/>
    </location>
</feature>
<evidence type="ECO:0000313" key="2">
    <source>
        <dbReference type="EMBL" id="TCD65487.1"/>
    </source>
</evidence>
<dbReference type="InterPro" id="IPR040976">
    <property type="entry name" value="Pkinase_fungal"/>
</dbReference>
<protein>
    <recommendedName>
        <fullName evidence="1">Fungal-type protein kinase domain-containing protein</fullName>
    </recommendedName>
</protein>
<accession>A0A4V2MWA8</accession>
<dbReference type="SUPFAM" id="SSF56112">
    <property type="entry name" value="Protein kinase-like (PK-like)"/>
    <property type="match status" value="1"/>
</dbReference>
<dbReference type="EMBL" id="RWJN01000178">
    <property type="protein sequence ID" value="TCD65487.1"/>
    <property type="molecule type" value="Genomic_DNA"/>
</dbReference>
<dbReference type="InterPro" id="IPR011009">
    <property type="entry name" value="Kinase-like_dom_sf"/>
</dbReference>
<comment type="caution">
    <text evidence="2">The sequence shown here is derived from an EMBL/GenBank/DDBJ whole genome shotgun (WGS) entry which is preliminary data.</text>
</comment>
<dbReference type="Pfam" id="PF17667">
    <property type="entry name" value="Pkinase_fungal"/>
    <property type="match status" value="1"/>
</dbReference>
<keyword evidence="3" id="KW-1185">Reference proteome</keyword>
<evidence type="ECO:0000259" key="1">
    <source>
        <dbReference type="Pfam" id="PF17667"/>
    </source>
</evidence>
<reference evidence="2 3" key="1">
    <citation type="submission" date="2018-11" db="EMBL/GenBank/DDBJ databases">
        <title>Genome assembly of Steccherinum ochraceum LE-BIN_3174, the white-rot fungus of the Steccherinaceae family (The Residual Polyporoid clade, Polyporales, Basidiomycota).</title>
        <authorList>
            <person name="Fedorova T.V."/>
            <person name="Glazunova O.A."/>
            <person name="Landesman E.O."/>
            <person name="Moiseenko K.V."/>
            <person name="Psurtseva N.V."/>
            <person name="Savinova O.S."/>
            <person name="Shakhova N.V."/>
            <person name="Tyazhelova T.V."/>
            <person name="Vasina D.V."/>
        </authorList>
    </citation>
    <scope>NUCLEOTIDE SEQUENCE [LARGE SCALE GENOMIC DNA]</scope>
    <source>
        <strain evidence="2 3">LE-BIN_3174</strain>
    </source>
</reference>
<dbReference type="STRING" id="92696.A0A4V2MWA8"/>
<evidence type="ECO:0000313" key="3">
    <source>
        <dbReference type="Proteomes" id="UP000292702"/>
    </source>
</evidence>
<name>A0A4V2MWA8_9APHY</name>
<gene>
    <name evidence="2" type="ORF">EIP91_002571</name>
</gene>
<dbReference type="Proteomes" id="UP000292702">
    <property type="component" value="Unassembled WGS sequence"/>
</dbReference>
<dbReference type="OrthoDB" id="2797568at2759"/>